<proteinExistence type="predicted"/>
<dbReference type="Proteomes" id="UP000655443">
    <property type="component" value="Unassembled WGS sequence"/>
</dbReference>
<dbReference type="SUPFAM" id="SSF56219">
    <property type="entry name" value="DNase I-like"/>
    <property type="match status" value="1"/>
</dbReference>
<keyword evidence="2" id="KW-1185">Reference proteome</keyword>
<accession>A0A918YR46</accession>
<reference evidence="1" key="1">
    <citation type="journal article" date="2014" name="Int. J. Syst. Evol. Microbiol.">
        <title>Complete genome sequence of Corynebacterium casei LMG S-19264T (=DSM 44701T), isolated from a smear-ripened cheese.</title>
        <authorList>
            <consortium name="US DOE Joint Genome Institute (JGI-PGF)"/>
            <person name="Walter F."/>
            <person name="Albersmeier A."/>
            <person name="Kalinowski J."/>
            <person name="Ruckert C."/>
        </authorList>
    </citation>
    <scope>NUCLEOTIDE SEQUENCE</scope>
    <source>
        <strain evidence="1">JCM 4714</strain>
    </source>
</reference>
<protein>
    <recommendedName>
        <fullName evidence="3">Endonuclease/exonuclease/phosphatase family protein</fullName>
    </recommendedName>
</protein>
<name>A0A918YR46_9ACTN</name>
<reference evidence="1" key="2">
    <citation type="submission" date="2020-09" db="EMBL/GenBank/DDBJ databases">
        <authorList>
            <person name="Sun Q."/>
            <person name="Ohkuma M."/>
        </authorList>
    </citation>
    <scope>NUCLEOTIDE SEQUENCE</scope>
    <source>
        <strain evidence="1">JCM 4714</strain>
    </source>
</reference>
<dbReference type="Gene3D" id="3.60.10.10">
    <property type="entry name" value="Endonuclease/exonuclease/phosphatase"/>
    <property type="match status" value="1"/>
</dbReference>
<dbReference type="AlphaFoldDB" id="A0A918YR46"/>
<dbReference type="EMBL" id="BMVG01000031">
    <property type="protein sequence ID" value="GHE12025.1"/>
    <property type="molecule type" value="Genomic_DNA"/>
</dbReference>
<sequence length="302" mass="34193">MASTSSPIDLTIVAWNLLLGGVDKKTEERRLQQLEFLASIQDLDVFWAMEATGWHEDNDRRFRELADATGLTALPYVTSHVGDGRNHSCLYFRADKLHLIPPATELARGAFHHGVTRAVFDVDGIRLLLLGAHLAYADGETRLREAHHLADYGQQFGDWPEDAVLLMDANGPDDNDPEPEDPEGWAQIPRNLWHRYREILPDGSFGSWDRRARRLLLNSGWRDPQASIPIQREPTVGYWYDNEPVPLRLDQALVTGQRIEVVDYRTLNPEVPDLTRLSDHLPTQLGVRLHRRPISPVAKGAA</sequence>
<evidence type="ECO:0000313" key="1">
    <source>
        <dbReference type="EMBL" id="GHE12025.1"/>
    </source>
</evidence>
<organism evidence="1 2">
    <name type="scientific">Streptomyces alanosinicus</name>
    <dbReference type="NCBI Taxonomy" id="68171"/>
    <lineage>
        <taxon>Bacteria</taxon>
        <taxon>Bacillati</taxon>
        <taxon>Actinomycetota</taxon>
        <taxon>Actinomycetes</taxon>
        <taxon>Kitasatosporales</taxon>
        <taxon>Streptomycetaceae</taxon>
        <taxon>Streptomyces</taxon>
    </lineage>
</organism>
<evidence type="ECO:0008006" key="3">
    <source>
        <dbReference type="Google" id="ProtNLM"/>
    </source>
</evidence>
<dbReference type="InterPro" id="IPR036691">
    <property type="entry name" value="Endo/exonu/phosph_ase_sf"/>
</dbReference>
<comment type="caution">
    <text evidence="1">The sequence shown here is derived from an EMBL/GenBank/DDBJ whole genome shotgun (WGS) entry which is preliminary data.</text>
</comment>
<dbReference type="RefSeq" id="WP_189957982.1">
    <property type="nucleotide sequence ID" value="NZ_BMVG01000031.1"/>
</dbReference>
<gene>
    <name evidence="1" type="ORF">GCM10010339_73880</name>
</gene>
<evidence type="ECO:0000313" key="2">
    <source>
        <dbReference type="Proteomes" id="UP000655443"/>
    </source>
</evidence>